<evidence type="ECO:0000313" key="2">
    <source>
        <dbReference type="Proteomes" id="UP000572754"/>
    </source>
</evidence>
<dbReference type="Proteomes" id="UP000572754">
    <property type="component" value="Unassembled WGS sequence"/>
</dbReference>
<gene>
    <name evidence="1" type="ORF">FCIRC_9852</name>
</gene>
<dbReference type="AlphaFoldDB" id="A0A8H5TEM7"/>
<comment type="caution">
    <text evidence="1">The sequence shown here is derived from an EMBL/GenBank/DDBJ whole genome shotgun (WGS) entry which is preliminary data.</text>
</comment>
<dbReference type="EMBL" id="JAAQPE010000349">
    <property type="protein sequence ID" value="KAF5667694.1"/>
    <property type="molecule type" value="Genomic_DNA"/>
</dbReference>
<protein>
    <submittedName>
        <fullName evidence="1">Uncharacterized protein</fullName>
    </submittedName>
</protein>
<organism evidence="1 2">
    <name type="scientific">Fusarium circinatum</name>
    <name type="common">Pitch canker fungus</name>
    <name type="synonym">Gibberella circinata</name>
    <dbReference type="NCBI Taxonomy" id="48490"/>
    <lineage>
        <taxon>Eukaryota</taxon>
        <taxon>Fungi</taxon>
        <taxon>Dikarya</taxon>
        <taxon>Ascomycota</taxon>
        <taxon>Pezizomycotina</taxon>
        <taxon>Sordariomycetes</taxon>
        <taxon>Hypocreomycetidae</taxon>
        <taxon>Hypocreales</taxon>
        <taxon>Nectriaceae</taxon>
        <taxon>Fusarium</taxon>
        <taxon>Fusarium fujikuroi species complex</taxon>
    </lineage>
</organism>
<proteinExistence type="predicted"/>
<accession>A0A8H5TEM7</accession>
<reference evidence="1 2" key="2">
    <citation type="submission" date="2020-05" db="EMBL/GenBank/DDBJ databases">
        <title>Identification and distribution of gene clusters putatively required for synthesis of sphingolipid metabolism inhibitors in phylogenetically diverse species of the filamentous fungus Fusarium.</title>
        <authorList>
            <person name="Kim H.-S."/>
            <person name="Busman M."/>
            <person name="Brown D.W."/>
            <person name="Divon H."/>
            <person name="Uhlig S."/>
            <person name="Proctor R.H."/>
        </authorList>
    </citation>
    <scope>NUCLEOTIDE SEQUENCE [LARGE SCALE GENOMIC DNA]</scope>
    <source>
        <strain evidence="1 2">NRRL 25331</strain>
    </source>
</reference>
<sequence length="90" mass="10196">MEEKFDSASTGAETVRAAPTLVSYGLKRCWAQNTIFRWNRGVVEEMVVAMVRGEMLVEREARARDWLDFSSELLSEQDGHSAETDPSVEE</sequence>
<keyword evidence="2" id="KW-1185">Reference proteome</keyword>
<name>A0A8H5TEM7_FUSCI</name>
<evidence type="ECO:0000313" key="1">
    <source>
        <dbReference type="EMBL" id="KAF5667694.1"/>
    </source>
</evidence>
<reference evidence="2" key="1">
    <citation type="journal article" date="2020" name="BMC Genomics">
        <title>Correction to: Identification and distribution of gene clusters required for synthesis of sphingolipid metabolism inhibitors in diverse species of the filamentous fungus Fusarium.</title>
        <authorList>
            <person name="Kim H.S."/>
            <person name="Lohmar J.M."/>
            <person name="Busman M."/>
            <person name="Brown D.W."/>
            <person name="Naumann T.A."/>
            <person name="Divon H.H."/>
            <person name="Lysoe E."/>
            <person name="Uhlig S."/>
            <person name="Proctor R.H."/>
        </authorList>
    </citation>
    <scope>NUCLEOTIDE SEQUENCE [LARGE SCALE GENOMIC DNA]</scope>
    <source>
        <strain evidence="2">NRRL 25331</strain>
    </source>
</reference>